<comment type="caution">
    <text evidence="1">The sequence shown here is derived from an EMBL/GenBank/DDBJ whole genome shotgun (WGS) entry which is preliminary data.</text>
</comment>
<reference evidence="1 2" key="1">
    <citation type="submission" date="2016-10" db="EMBL/GenBank/DDBJ databases">
        <authorList>
            <person name="Varghese N."/>
            <person name="Submissions S."/>
        </authorList>
    </citation>
    <scope>NUCLEOTIDE SEQUENCE [LARGE SCALE GENOMIC DNA]</scope>
    <source>
        <strain evidence="1 2">DSM 14526</strain>
    </source>
</reference>
<dbReference type="Proteomes" id="UP000199042">
    <property type="component" value="Unassembled WGS sequence"/>
</dbReference>
<dbReference type="InterPro" id="IPR008979">
    <property type="entry name" value="Galactose-bd-like_sf"/>
</dbReference>
<gene>
    <name evidence="1" type="ORF">SAMN04488525_101811</name>
</gene>
<evidence type="ECO:0008006" key="3">
    <source>
        <dbReference type="Google" id="ProtNLM"/>
    </source>
</evidence>
<proteinExistence type="predicted"/>
<evidence type="ECO:0000313" key="2">
    <source>
        <dbReference type="Proteomes" id="UP000199042"/>
    </source>
</evidence>
<dbReference type="EMBL" id="FNQH01000001">
    <property type="protein sequence ID" value="SDZ99304.1"/>
    <property type="molecule type" value="Genomic_DNA"/>
</dbReference>
<evidence type="ECO:0000313" key="1">
    <source>
        <dbReference type="EMBL" id="SDZ99304.1"/>
    </source>
</evidence>
<dbReference type="RefSeq" id="WP_086986853.1">
    <property type="nucleotide sequence ID" value="NZ_FJNA01000002.1"/>
</dbReference>
<protein>
    <recommendedName>
        <fullName evidence="3">BppU N-terminal domain-containing protein</fullName>
    </recommendedName>
</protein>
<dbReference type="AlphaFoldDB" id="A0AB37ZXP2"/>
<accession>A0AB37ZXP2</accession>
<dbReference type="Gene3D" id="2.60.120.260">
    <property type="entry name" value="Galactose-binding domain-like"/>
    <property type="match status" value="1"/>
</dbReference>
<keyword evidence="2" id="KW-1185">Reference proteome</keyword>
<name>A0AB37ZXP2_9LACT</name>
<organism evidence="1 2">
    <name type="scientific">Trichococcus collinsii</name>
    <dbReference type="NCBI Taxonomy" id="157076"/>
    <lineage>
        <taxon>Bacteria</taxon>
        <taxon>Bacillati</taxon>
        <taxon>Bacillota</taxon>
        <taxon>Bacilli</taxon>
        <taxon>Lactobacillales</taxon>
        <taxon>Carnobacteriaceae</taxon>
        <taxon>Trichococcus</taxon>
    </lineage>
</organism>
<sequence>MTLKDIDFSVAMYGTTPIIQSNYDVAYTGDESSINLRFAVTDEPELEGATAIVHLKFADSSHIERSLELTESVFSYTLKGTENKHAGVVRADIIITKGGAKFTRAGHKFKIDTSLDASVPLVEYAVDTLDTLVDGAEEWLLQAQIDFGTAQSQRAEEWVADNDARADEFAESQTDRTNAFDASEAARTTGFNASETGRSNTFTVNENAREAAAESGEAARGESFELSEYERTTTFGESEAGRVITFNGSEAGRTIAFNLAEEARSEGYANDHNRAGTDHTTAISDHSISVADHGAFDASQAQRTTDFNAAQTSRSEAFGISEAGRTTTFNASEAGRTTIFNDAEEARATGYTADHSRAGTDHTTAVNDHTLAGTDHTTAASDHTLAGTDHTRADTDHARADIDSATVAGFNARVVDVETDTSLDATNIVPNGGFTEGISSWSSFRSTISAENGKLKIVGDGAGVNPDARRSLTLVNNNKYYLKYDLSYSGTVPVSANVSYASGGERLVTSITKVSTSNVVSATFKSEVTGVGLFIFRTFYVDSATALNAISYLDNVVLIDLTATFGAGKEPTAAEMDRLLARFTNSWFDGTKNLFAARTAIEKQIAIDAGAVMDGKNEITNGEFSNGTNGWVGSNATISAASNILSVVGSGSSINPRVKPVQLLNIVASPGRKMYIRYKARVTNSLCTALNCFIDMSVSGGGFASALGMPSTPNPVLNQWYNIAGIVTFSSVDVGSPFVSPMHSYVDLATATGKVMELQNLLTIDLTATFGAGNEPTVEQMDAIMAKFENSWFDGTKNLFQAKASLSKLMALDARTEFEARNMLANGDMALSTTTPNLADAWAIYGAIPVSVAGNIQTVLATASATGAFTQVFNVISGRKYYGRMGVKSDSALVKLRMAGTAITAADKFHSGGNNFEELSVISTATGTGGVELKTVDLRTSAWTQFQIKYALVIDLTAAFGAGKEPTLAEMDRLMARFPNSWFDGVKPVQTIETLYQEKANKTQEAWITPTLVNGWTVEPGFAVGYRKNEFGVIEFRGRLNGTTLGTSMFTLPTGYRPAQTMSFPVSANGAAGYMFVDTSGSVYYSAGSLIKVNIEPIRIPTV</sequence>
<dbReference type="SUPFAM" id="SSF49785">
    <property type="entry name" value="Galactose-binding domain-like"/>
    <property type="match status" value="1"/>
</dbReference>